<dbReference type="EMBL" id="CAADFU010000050">
    <property type="protein sequence ID" value="VFK45240.1"/>
    <property type="molecule type" value="Genomic_DNA"/>
</dbReference>
<organism evidence="1">
    <name type="scientific">Candidatus Kentrum sp. SD</name>
    <dbReference type="NCBI Taxonomy" id="2126332"/>
    <lineage>
        <taxon>Bacteria</taxon>
        <taxon>Pseudomonadati</taxon>
        <taxon>Pseudomonadota</taxon>
        <taxon>Gammaproteobacteria</taxon>
        <taxon>Candidatus Kentrum</taxon>
    </lineage>
</organism>
<dbReference type="EMBL" id="CAADFR010000052">
    <property type="protein sequence ID" value="VFK40105.1"/>
    <property type="molecule type" value="Genomic_DNA"/>
</dbReference>
<protein>
    <submittedName>
        <fullName evidence="1">Uncharacterized protein</fullName>
    </submittedName>
</protein>
<evidence type="ECO:0000313" key="2">
    <source>
        <dbReference type="EMBL" id="VFK45240.1"/>
    </source>
</evidence>
<accession>A0A450YF52</accession>
<evidence type="ECO:0000313" key="1">
    <source>
        <dbReference type="EMBL" id="VFK40105.1"/>
    </source>
</evidence>
<dbReference type="AlphaFoldDB" id="A0A450YF52"/>
<name>A0A450YF52_9GAMM</name>
<sequence>MPPPYPLGGYSRFRGFEVSRRKAAYDFITGHLKCLMIFHKKMGPERGPIFSSLENTESENRFSLEAVDDTEGNGVYVFPSSGYPCIITRMVTGSRSEVGARSH</sequence>
<reference evidence="1" key="1">
    <citation type="submission" date="2019-02" db="EMBL/GenBank/DDBJ databases">
        <authorList>
            <person name="Gruber-Vodicka R. H."/>
            <person name="Seah K. B. B."/>
        </authorList>
    </citation>
    <scope>NUCLEOTIDE SEQUENCE</scope>
    <source>
        <strain evidence="2">BECK_S1320</strain>
        <strain evidence="1">BECK_S1321</strain>
    </source>
</reference>
<gene>
    <name evidence="2" type="ORF">BECKSD772E_GA0070983_105018</name>
    <name evidence="1" type="ORF">BECKSD772F_GA0070984_105218</name>
</gene>
<proteinExistence type="predicted"/>